<reference evidence="1" key="1">
    <citation type="submission" date="2021-06" db="EMBL/GenBank/DDBJ databases">
        <authorList>
            <person name="Kallberg Y."/>
            <person name="Tangrot J."/>
            <person name="Rosling A."/>
        </authorList>
    </citation>
    <scope>NUCLEOTIDE SEQUENCE</scope>
    <source>
        <strain evidence="1">87-6 pot B 2015</strain>
    </source>
</reference>
<accession>A0A9N8Z1J5</accession>
<dbReference type="Proteomes" id="UP000789375">
    <property type="component" value="Unassembled WGS sequence"/>
</dbReference>
<gene>
    <name evidence="1" type="ORF">FMOSSE_LOCUS2323</name>
</gene>
<proteinExistence type="predicted"/>
<evidence type="ECO:0000313" key="1">
    <source>
        <dbReference type="EMBL" id="CAG8466970.1"/>
    </source>
</evidence>
<name>A0A9N8Z1J5_FUNMO</name>
<sequence>MIDCIKIQSKFTYLGELEALEVAQLSELADFERETIELEQELSFQICQK</sequence>
<organism evidence="1 2">
    <name type="scientific">Funneliformis mosseae</name>
    <name type="common">Endomycorrhizal fungus</name>
    <name type="synonym">Glomus mosseae</name>
    <dbReference type="NCBI Taxonomy" id="27381"/>
    <lineage>
        <taxon>Eukaryota</taxon>
        <taxon>Fungi</taxon>
        <taxon>Fungi incertae sedis</taxon>
        <taxon>Mucoromycota</taxon>
        <taxon>Glomeromycotina</taxon>
        <taxon>Glomeromycetes</taxon>
        <taxon>Glomerales</taxon>
        <taxon>Glomeraceae</taxon>
        <taxon>Funneliformis</taxon>
    </lineage>
</organism>
<evidence type="ECO:0000313" key="2">
    <source>
        <dbReference type="Proteomes" id="UP000789375"/>
    </source>
</evidence>
<dbReference type="AlphaFoldDB" id="A0A9N8Z1J5"/>
<comment type="caution">
    <text evidence="1">The sequence shown here is derived from an EMBL/GenBank/DDBJ whole genome shotgun (WGS) entry which is preliminary data.</text>
</comment>
<dbReference type="EMBL" id="CAJVPP010000299">
    <property type="protein sequence ID" value="CAG8466970.1"/>
    <property type="molecule type" value="Genomic_DNA"/>
</dbReference>
<protein>
    <submittedName>
        <fullName evidence="1">14879_t:CDS:1</fullName>
    </submittedName>
</protein>
<keyword evidence="2" id="KW-1185">Reference proteome</keyword>